<dbReference type="EMBL" id="CP002480">
    <property type="protein sequence ID" value="ADW67678.1"/>
    <property type="molecule type" value="Genomic_DNA"/>
</dbReference>
<dbReference type="RefSeq" id="WP_013579006.1">
    <property type="nucleotide sequence ID" value="NC_015064.1"/>
</dbReference>
<evidence type="ECO:0000313" key="2">
    <source>
        <dbReference type="EMBL" id="ADW67678.1"/>
    </source>
</evidence>
<name>E8WZ76_GRATM</name>
<dbReference type="Proteomes" id="UP000000343">
    <property type="component" value="Chromosome"/>
</dbReference>
<keyword evidence="3" id="KW-1185">Reference proteome</keyword>
<dbReference type="OrthoDB" id="4378831at2"/>
<evidence type="ECO:0000313" key="3">
    <source>
        <dbReference type="Proteomes" id="UP000000343"/>
    </source>
</evidence>
<dbReference type="PANTHER" id="PTHR33840">
    <property type="match status" value="1"/>
</dbReference>
<dbReference type="PaxDb" id="1198114-AciX9_0607"/>
<reference evidence="3" key="1">
    <citation type="submission" date="2011-01" db="EMBL/GenBank/DDBJ databases">
        <title>Complete sequence of chromosome of Acidobacterium sp. MP5ACTX9.</title>
        <authorList>
            <consortium name="US DOE Joint Genome Institute"/>
            <person name="Lucas S."/>
            <person name="Copeland A."/>
            <person name="Lapidus A."/>
            <person name="Cheng J.-F."/>
            <person name="Goodwin L."/>
            <person name="Pitluck S."/>
            <person name="Teshima H."/>
            <person name="Detter J.C."/>
            <person name="Han C."/>
            <person name="Tapia R."/>
            <person name="Land M."/>
            <person name="Hauser L."/>
            <person name="Kyrpides N."/>
            <person name="Ivanova N."/>
            <person name="Ovchinnikova G."/>
            <person name="Pagani I."/>
            <person name="Rawat S.R."/>
            <person name="Mannisto M."/>
            <person name="Haggblom M.M."/>
            <person name="Woyke T."/>
        </authorList>
    </citation>
    <scope>NUCLEOTIDE SEQUENCE [LARGE SCALE GENOMIC DNA]</scope>
    <source>
        <strain evidence="3">MP5ACTX9</strain>
    </source>
</reference>
<dbReference type="HOGENOM" id="CLU_005049_6_1_0"/>
<dbReference type="PANTHER" id="PTHR33840:SF1">
    <property type="entry name" value="TLE1 PHOSPHOLIPASE DOMAIN-CONTAINING PROTEIN"/>
    <property type="match status" value="1"/>
</dbReference>
<dbReference type="STRING" id="1198114.AciX9_0607"/>
<evidence type="ECO:0000259" key="1">
    <source>
        <dbReference type="Pfam" id="PF09994"/>
    </source>
</evidence>
<accession>E8WZ76</accession>
<dbReference type="eggNOG" id="COG3673">
    <property type="taxonomic scope" value="Bacteria"/>
</dbReference>
<gene>
    <name evidence="2" type="ordered locus">AciX9_0607</name>
</gene>
<dbReference type="InterPro" id="IPR018712">
    <property type="entry name" value="Tle1-like_cat"/>
</dbReference>
<protein>
    <recommendedName>
        <fullName evidence="1">T6SS Phospholipase effector Tle1-like catalytic domain-containing protein</fullName>
    </recommendedName>
</protein>
<proteinExistence type="predicted"/>
<feature type="domain" description="T6SS Phospholipase effector Tle1-like catalytic" evidence="1">
    <location>
        <begin position="3"/>
        <end position="251"/>
    </location>
</feature>
<sequence>MSKNIIFCADGTWQLPRNNTNVYKISKGLTTSATQVVFYDDGIGSEATGFTRALDGALGIGIFDKIKTGYTMISQVYERGDQIFLFGFSRGAYTARSLAGMIATCGLPTGGFDDALVEGAFAAYRDPVNRPTLLANLAKYALEDTCITMVGVWDTVGALGIPAIFGGVDKQYGFLDTGLHKDVKNAYQCMSIDEQRCEFPITRWTSDPAPGQTIEQIWFSGCHGDVGGGTPAGGGVDETTTLSDIPLSWIVGKAVKLGLIFDPTFLAQYTSVPIKFSLDALHESWTPVFGKPVSRPIGNSDSIANSVTARIEYALTYQPKNLTIKDNVLDDGYNLIEIVDEDAM</sequence>
<organism evidence="3">
    <name type="scientific">Granulicella tundricola (strain ATCC BAA-1859 / DSM 23138 / MP5ACTX9)</name>
    <dbReference type="NCBI Taxonomy" id="1198114"/>
    <lineage>
        <taxon>Bacteria</taxon>
        <taxon>Pseudomonadati</taxon>
        <taxon>Acidobacteriota</taxon>
        <taxon>Terriglobia</taxon>
        <taxon>Terriglobales</taxon>
        <taxon>Acidobacteriaceae</taxon>
        <taxon>Granulicella</taxon>
    </lineage>
</organism>
<dbReference type="KEGG" id="acm:AciX9_0607"/>
<dbReference type="Pfam" id="PF09994">
    <property type="entry name" value="T6SS_Tle1-like_cat"/>
    <property type="match status" value="1"/>
</dbReference>
<dbReference type="AlphaFoldDB" id="E8WZ76"/>